<keyword evidence="4" id="KW-1185">Reference proteome</keyword>
<evidence type="ECO:0000256" key="2">
    <source>
        <dbReference type="SAM" id="MobiDB-lite"/>
    </source>
</evidence>
<feature type="region of interest" description="Disordered" evidence="2">
    <location>
        <begin position="38"/>
        <end position="57"/>
    </location>
</feature>
<comment type="caution">
    <text evidence="3">The sequence shown here is derived from an EMBL/GenBank/DDBJ whole genome shotgun (WGS) entry which is preliminary data.</text>
</comment>
<dbReference type="Gene3D" id="3.20.20.140">
    <property type="entry name" value="Metal-dependent hydrolases"/>
    <property type="match status" value="1"/>
</dbReference>
<evidence type="ECO:0000256" key="1">
    <source>
        <dbReference type="ARBA" id="ARBA00006676"/>
    </source>
</evidence>
<organism evidence="3 4">
    <name type="scientific">Hohenbuehelia grisea</name>
    <dbReference type="NCBI Taxonomy" id="104357"/>
    <lineage>
        <taxon>Eukaryota</taxon>
        <taxon>Fungi</taxon>
        <taxon>Dikarya</taxon>
        <taxon>Basidiomycota</taxon>
        <taxon>Agaricomycotina</taxon>
        <taxon>Agaricomycetes</taxon>
        <taxon>Agaricomycetidae</taxon>
        <taxon>Agaricales</taxon>
        <taxon>Pleurotineae</taxon>
        <taxon>Pleurotaceae</taxon>
        <taxon>Hohenbuehelia</taxon>
    </lineage>
</organism>
<proteinExistence type="inferred from homology"/>
<gene>
    <name evidence="3" type="ORF">HGRIS_014690</name>
</gene>
<dbReference type="SUPFAM" id="SSF51556">
    <property type="entry name" value="Metallo-dependent hydrolases"/>
    <property type="match status" value="1"/>
</dbReference>
<dbReference type="EMBL" id="JASNQZ010000003">
    <property type="protein sequence ID" value="KAL0959446.1"/>
    <property type="molecule type" value="Genomic_DNA"/>
</dbReference>
<dbReference type="PANTHER" id="PTHR11359">
    <property type="entry name" value="AMP DEAMINASE"/>
    <property type="match status" value="1"/>
</dbReference>
<dbReference type="InterPro" id="IPR006329">
    <property type="entry name" value="AMPD"/>
</dbReference>
<evidence type="ECO:0000313" key="3">
    <source>
        <dbReference type="EMBL" id="KAL0959446.1"/>
    </source>
</evidence>
<dbReference type="InterPro" id="IPR032466">
    <property type="entry name" value="Metal_Hydrolase"/>
</dbReference>
<dbReference type="Pfam" id="PF19326">
    <property type="entry name" value="AMP_deaminase"/>
    <property type="match status" value="1"/>
</dbReference>
<accession>A0ABR3JUD4</accession>
<reference evidence="4" key="1">
    <citation type="submission" date="2024-06" db="EMBL/GenBank/DDBJ databases">
        <title>Multi-omics analyses provide insights into the biosynthesis of the anticancer antibiotic pleurotin in Hohenbuehelia grisea.</title>
        <authorList>
            <person name="Weaver J.A."/>
            <person name="Alberti F."/>
        </authorList>
    </citation>
    <scope>NUCLEOTIDE SEQUENCE [LARGE SCALE GENOMIC DNA]</scope>
    <source>
        <strain evidence="4">T-177</strain>
    </source>
</reference>
<evidence type="ECO:0008006" key="5">
    <source>
        <dbReference type="Google" id="ProtNLM"/>
    </source>
</evidence>
<sequence>MKSVPYRDFYNLRQVDTHVHHSSSMNQKHLLRFIKHKMKRGPNVRTQPPLGNSHPPSALQDVVIFRDGAELMLAQAFESLKLTPVRSVDRHTRHARPLRLLPSL</sequence>
<name>A0ABR3JUD4_9AGAR</name>
<dbReference type="Proteomes" id="UP001556367">
    <property type="component" value="Unassembled WGS sequence"/>
</dbReference>
<dbReference type="PANTHER" id="PTHR11359:SF0">
    <property type="entry name" value="AMP DEAMINASE"/>
    <property type="match status" value="1"/>
</dbReference>
<evidence type="ECO:0000313" key="4">
    <source>
        <dbReference type="Proteomes" id="UP001556367"/>
    </source>
</evidence>
<protein>
    <recommendedName>
        <fullName evidence="5">AMP deaminase</fullName>
    </recommendedName>
</protein>
<comment type="similarity">
    <text evidence="1">Belongs to the metallo-dependent hydrolases superfamily. Adenosine and AMP deaminases family.</text>
</comment>